<sequence>MVAKSQPNKRCGCEIPWNLPLLLRSFIGRLLKPGYGLMGPPPRTRFLPSDAIRIQCSSLHPRRLCNRVESKRREKFEIRNDGTVLFSPELKKIDLGCDPALTIGRPRCAYTNKTTIHPDPEQLRFALTIAD</sequence>
<evidence type="ECO:0000313" key="2">
    <source>
        <dbReference type="Proteomes" id="UP001634007"/>
    </source>
</evidence>
<comment type="caution">
    <text evidence="1">The sequence shown here is derived from an EMBL/GenBank/DDBJ whole genome shotgun (WGS) entry which is preliminary data.</text>
</comment>
<proteinExistence type="predicted"/>
<gene>
    <name evidence="1" type="ORF">ACJRO7_015934</name>
</gene>
<reference evidence="1 2" key="1">
    <citation type="submission" date="2024-11" db="EMBL/GenBank/DDBJ databases">
        <title>Chromosome-level genome assembly of Eucalyptus globulus Labill. provides insights into its genome evolution.</title>
        <authorList>
            <person name="Li X."/>
        </authorList>
    </citation>
    <scope>NUCLEOTIDE SEQUENCE [LARGE SCALE GENOMIC DNA]</scope>
    <source>
        <strain evidence="1">CL2024</strain>
        <tissue evidence="1">Fresh tender leaves</tissue>
    </source>
</reference>
<protein>
    <submittedName>
        <fullName evidence="1">Uncharacterized protein</fullName>
    </submittedName>
</protein>
<accession>A0ABD3L662</accession>
<dbReference type="AlphaFoldDB" id="A0ABD3L662"/>
<dbReference type="EMBL" id="JBJKBG010000003">
    <property type="protein sequence ID" value="KAL3747073.1"/>
    <property type="molecule type" value="Genomic_DNA"/>
</dbReference>
<evidence type="ECO:0000313" key="1">
    <source>
        <dbReference type="EMBL" id="KAL3747073.1"/>
    </source>
</evidence>
<name>A0ABD3L662_EUCGL</name>
<keyword evidence="2" id="KW-1185">Reference proteome</keyword>
<organism evidence="1 2">
    <name type="scientific">Eucalyptus globulus</name>
    <name type="common">Tasmanian blue gum</name>
    <dbReference type="NCBI Taxonomy" id="34317"/>
    <lineage>
        <taxon>Eukaryota</taxon>
        <taxon>Viridiplantae</taxon>
        <taxon>Streptophyta</taxon>
        <taxon>Embryophyta</taxon>
        <taxon>Tracheophyta</taxon>
        <taxon>Spermatophyta</taxon>
        <taxon>Magnoliopsida</taxon>
        <taxon>eudicotyledons</taxon>
        <taxon>Gunneridae</taxon>
        <taxon>Pentapetalae</taxon>
        <taxon>rosids</taxon>
        <taxon>malvids</taxon>
        <taxon>Myrtales</taxon>
        <taxon>Myrtaceae</taxon>
        <taxon>Myrtoideae</taxon>
        <taxon>Eucalypteae</taxon>
        <taxon>Eucalyptus</taxon>
    </lineage>
</organism>
<dbReference type="Proteomes" id="UP001634007">
    <property type="component" value="Unassembled WGS sequence"/>
</dbReference>